<dbReference type="CDD" id="cd16936">
    <property type="entry name" value="HATPase_RsbW-like"/>
    <property type="match status" value="1"/>
</dbReference>
<dbReference type="PANTHER" id="PTHR35526">
    <property type="entry name" value="ANTI-SIGMA-F FACTOR RSBW-RELATED"/>
    <property type="match status" value="1"/>
</dbReference>
<keyword evidence="1" id="KW-0808">Transferase</keyword>
<keyword evidence="1" id="KW-0723">Serine/threonine-protein kinase</keyword>
<evidence type="ECO:0000256" key="1">
    <source>
        <dbReference type="ARBA" id="ARBA00022527"/>
    </source>
</evidence>
<proteinExistence type="predicted"/>
<feature type="domain" description="Histidine kinase/HSP90-like ATPase" evidence="2">
    <location>
        <begin position="10"/>
        <end position="84"/>
    </location>
</feature>
<sequence>METRALGVHIVAELAANAATHGRAPGRDFHLSLTATKSVLRVEVAETRGDRLPRAQPAAPQGESGRGLVLVEALSDRWGVTTGPPPRKTVWAEPILRRDGALTGTRPATSR</sequence>
<name>A0AB39RJN6_9ACTN</name>
<keyword evidence="1" id="KW-0418">Kinase</keyword>
<dbReference type="Pfam" id="PF13581">
    <property type="entry name" value="HATPase_c_2"/>
    <property type="match status" value="1"/>
</dbReference>
<protein>
    <submittedName>
        <fullName evidence="3">ATP-binding protein</fullName>
    </submittedName>
</protein>
<dbReference type="EMBL" id="CP163443">
    <property type="protein sequence ID" value="XDQ55412.1"/>
    <property type="molecule type" value="Genomic_DNA"/>
</dbReference>
<keyword evidence="3" id="KW-0547">Nucleotide-binding</keyword>
<dbReference type="AlphaFoldDB" id="A0AB39RJN6"/>
<dbReference type="RefSeq" id="WP_369248576.1">
    <property type="nucleotide sequence ID" value="NZ_CP163443.1"/>
</dbReference>
<evidence type="ECO:0000313" key="3">
    <source>
        <dbReference type="EMBL" id="XDQ55412.1"/>
    </source>
</evidence>
<keyword evidence="3" id="KW-0067">ATP-binding</keyword>
<organism evidence="3">
    <name type="scientific">Streptomyces sp. R41</name>
    <dbReference type="NCBI Taxonomy" id="3238632"/>
    <lineage>
        <taxon>Bacteria</taxon>
        <taxon>Bacillati</taxon>
        <taxon>Actinomycetota</taxon>
        <taxon>Actinomycetes</taxon>
        <taxon>Kitasatosporales</taxon>
        <taxon>Streptomycetaceae</taxon>
        <taxon>Streptomyces</taxon>
    </lineage>
</organism>
<dbReference type="InterPro" id="IPR050267">
    <property type="entry name" value="Anti-sigma-factor_SerPK"/>
</dbReference>
<dbReference type="GO" id="GO:0005524">
    <property type="term" value="F:ATP binding"/>
    <property type="evidence" value="ECO:0007669"/>
    <property type="project" value="UniProtKB-KW"/>
</dbReference>
<dbReference type="InterPro" id="IPR003594">
    <property type="entry name" value="HATPase_dom"/>
</dbReference>
<evidence type="ECO:0000259" key="2">
    <source>
        <dbReference type="Pfam" id="PF13581"/>
    </source>
</evidence>
<dbReference type="GO" id="GO:0004674">
    <property type="term" value="F:protein serine/threonine kinase activity"/>
    <property type="evidence" value="ECO:0007669"/>
    <property type="project" value="UniProtKB-KW"/>
</dbReference>
<reference evidence="3" key="1">
    <citation type="submission" date="2024-07" db="EMBL/GenBank/DDBJ databases">
        <authorList>
            <person name="Yu S.T."/>
        </authorList>
    </citation>
    <scope>NUCLEOTIDE SEQUENCE</scope>
    <source>
        <strain evidence="3">R41</strain>
    </source>
</reference>
<dbReference type="Gene3D" id="3.30.565.10">
    <property type="entry name" value="Histidine kinase-like ATPase, C-terminal domain"/>
    <property type="match status" value="1"/>
</dbReference>
<accession>A0AB39RJN6</accession>
<gene>
    <name evidence="3" type="ORF">AB5J53_28985</name>
</gene>
<dbReference type="InterPro" id="IPR036890">
    <property type="entry name" value="HATPase_C_sf"/>
</dbReference>
<dbReference type="PANTHER" id="PTHR35526:SF3">
    <property type="entry name" value="ANTI-SIGMA-F FACTOR RSBW"/>
    <property type="match status" value="1"/>
</dbReference>